<proteinExistence type="predicted"/>
<accession>A0A0F8YEH4</accession>
<comment type="caution">
    <text evidence="1">The sequence shown here is derived from an EMBL/GenBank/DDBJ whole genome shotgun (WGS) entry which is preliminary data.</text>
</comment>
<gene>
    <name evidence="1" type="ORF">LCGC14_2829550</name>
</gene>
<reference evidence="1" key="1">
    <citation type="journal article" date="2015" name="Nature">
        <title>Complex archaea that bridge the gap between prokaryotes and eukaryotes.</title>
        <authorList>
            <person name="Spang A."/>
            <person name="Saw J.H."/>
            <person name="Jorgensen S.L."/>
            <person name="Zaremba-Niedzwiedzka K."/>
            <person name="Martijn J."/>
            <person name="Lind A.E."/>
            <person name="van Eijk R."/>
            <person name="Schleper C."/>
            <person name="Guy L."/>
            <person name="Ettema T.J."/>
        </authorList>
    </citation>
    <scope>NUCLEOTIDE SEQUENCE</scope>
</reference>
<evidence type="ECO:0008006" key="2">
    <source>
        <dbReference type="Google" id="ProtNLM"/>
    </source>
</evidence>
<name>A0A0F8YEH4_9ZZZZ</name>
<dbReference type="SUPFAM" id="SSF51905">
    <property type="entry name" value="FAD/NAD(P)-binding domain"/>
    <property type="match status" value="1"/>
</dbReference>
<dbReference type="AlphaFoldDB" id="A0A0F8YEH4"/>
<sequence>MADAIVVGAGIFGQSISAELRRIGMEVLTIDANKPMSGSKPSAGLIKPSWFSGMRHIFNPAIEKLDQLFGVQDLTFSVGPMSATVHWVPPALVLMGEYMEAEVIEVEPEQKQVVLANGEVLSAPIVVIAAGHWTTQI</sequence>
<organism evidence="1">
    <name type="scientific">marine sediment metagenome</name>
    <dbReference type="NCBI Taxonomy" id="412755"/>
    <lineage>
        <taxon>unclassified sequences</taxon>
        <taxon>metagenomes</taxon>
        <taxon>ecological metagenomes</taxon>
    </lineage>
</organism>
<feature type="non-terminal residue" evidence="1">
    <location>
        <position position="137"/>
    </location>
</feature>
<protein>
    <recommendedName>
        <fullName evidence="2">FAD dependent oxidoreductase domain-containing protein</fullName>
    </recommendedName>
</protein>
<dbReference type="EMBL" id="LAZR01053852">
    <property type="protein sequence ID" value="KKK79833.1"/>
    <property type="molecule type" value="Genomic_DNA"/>
</dbReference>
<dbReference type="Gene3D" id="3.50.50.60">
    <property type="entry name" value="FAD/NAD(P)-binding domain"/>
    <property type="match status" value="1"/>
</dbReference>
<evidence type="ECO:0000313" key="1">
    <source>
        <dbReference type="EMBL" id="KKK79833.1"/>
    </source>
</evidence>
<dbReference type="InterPro" id="IPR036188">
    <property type="entry name" value="FAD/NAD-bd_sf"/>
</dbReference>